<dbReference type="PANTHER" id="PTHR32063:SF9">
    <property type="entry name" value="SIMILAR TO MULTIDRUG RESISTANCE PROTEIN MEXB"/>
    <property type="match status" value="1"/>
</dbReference>
<feature type="transmembrane region" description="Helical" evidence="9">
    <location>
        <begin position="924"/>
        <end position="949"/>
    </location>
</feature>
<dbReference type="GO" id="GO:0015562">
    <property type="term" value="F:efflux transmembrane transporter activity"/>
    <property type="evidence" value="ECO:0007669"/>
    <property type="project" value="InterPro"/>
</dbReference>
<dbReference type="GO" id="GO:0005886">
    <property type="term" value="C:plasma membrane"/>
    <property type="evidence" value="ECO:0007669"/>
    <property type="project" value="UniProtKB-SubCell"/>
</dbReference>
<comment type="similarity">
    <text evidence="2">Belongs to the resistance-nodulation-cell division (RND) (TC 2.A.6) family.</text>
</comment>
<evidence type="ECO:0000259" key="10">
    <source>
        <dbReference type="PROSITE" id="PS50156"/>
    </source>
</evidence>
<keyword evidence="7 9" id="KW-1133">Transmembrane helix</keyword>
<dbReference type="PANTHER" id="PTHR32063">
    <property type="match status" value="1"/>
</dbReference>
<dbReference type="InterPro" id="IPR004764">
    <property type="entry name" value="MdtF-like"/>
</dbReference>
<dbReference type="Pfam" id="PF00873">
    <property type="entry name" value="ACR_tran"/>
    <property type="match status" value="1"/>
</dbReference>
<dbReference type="InterPro" id="IPR000731">
    <property type="entry name" value="SSD"/>
</dbReference>
<organism evidence="11 12">
    <name type="scientific">Flagellimonas oceani</name>
    <dbReference type="NCBI Taxonomy" id="2698672"/>
    <lineage>
        <taxon>Bacteria</taxon>
        <taxon>Pseudomonadati</taxon>
        <taxon>Bacteroidota</taxon>
        <taxon>Flavobacteriia</taxon>
        <taxon>Flavobacteriales</taxon>
        <taxon>Flavobacteriaceae</taxon>
        <taxon>Flagellimonas</taxon>
    </lineage>
</organism>
<dbReference type="Gene3D" id="3.30.70.1440">
    <property type="entry name" value="Multidrug efflux transporter AcrB pore domain"/>
    <property type="match status" value="1"/>
</dbReference>
<reference evidence="11 12" key="1">
    <citation type="submission" date="2020-02" db="EMBL/GenBank/DDBJ databases">
        <title>Complete genome of Muricauda sp. 501str8.</title>
        <authorList>
            <person name="Dong B."/>
            <person name="Zhu S."/>
            <person name="Yang J."/>
            <person name="Chen J."/>
        </authorList>
    </citation>
    <scope>NUCLEOTIDE SEQUENCE [LARGE SCALE GENOMIC DNA]</scope>
    <source>
        <strain evidence="11 12">501str8</strain>
    </source>
</reference>
<feature type="transmembrane region" description="Helical" evidence="9">
    <location>
        <begin position="471"/>
        <end position="498"/>
    </location>
</feature>
<dbReference type="SUPFAM" id="SSF82714">
    <property type="entry name" value="Multidrug efflux transporter AcrB TolC docking domain, DN and DC subdomains"/>
    <property type="match status" value="2"/>
</dbReference>
<evidence type="ECO:0000256" key="7">
    <source>
        <dbReference type="ARBA" id="ARBA00022989"/>
    </source>
</evidence>
<keyword evidence="3" id="KW-0813">Transport</keyword>
<dbReference type="AlphaFoldDB" id="A0A6G7J2L9"/>
<feature type="transmembrane region" description="Helical" evidence="9">
    <location>
        <begin position="435"/>
        <end position="459"/>
    </location>
</feature>
<keyword evidence="8 9" id="KW-0472">Membrane</keyword>
<keyword evidence="6 9" id="KW-0812">Transmembrane</keyword>
<dbReference type="EMBL" id="CP049616">
    <property type="protein sequence ID" value="QII44859.1"/>
    <property type="molecule type" value="Genomic_DNA"/>
</dbReference>
<dbReference type="Gene3D" id="1.20.1640.10">
    <property type="entry name" value="Multidrug efflux transporter AcrB transmembrane domain"/>
    <property type="match status" value="2"/>
</dbReference>
<dbReference type="SUPFAM" id="SSF82866">
    <property type="entry name" value="Multidrug efflux transporter AcrB transmembrane domain"/>
    <property type="match status" value="2"/>
</dbReference>
<feature type="transmembrane region" description="Helical" evidence="9">
    <location>
        <begin position="541"/>
        <end position="561"/>
    </location>
</feature>
<dbReference type="KEGG" id="mut:GVT53_09240"/>
<feature type="domain" description="SSD" evidence="10">
    <location>
        <begin position="370"/>
        <end position="496"/>
    </location>
</feature>
<feature type="transmembrane region" description="Helical" evidence="9">
    <location>
        <begin position="873"/>
        <end position="891"/>
    </location>
</feature>
<dbReference type="Gene3D" id="3.30.70.1430">
    <property type="entry name" value="Multidrug efflux transporter AcrB pore domain"/>
    <property type="match status" value="2"/>
</dbReference>
<sequence length="1090" mass="120867">MFKKFIHRPVLAIVISVIIVFTGLLAIKQLPISQFPQIAPTTVNIFIAYPGSSADVLVKSTLIPLETSINGVQGMRYIASDATSAGEGTLRVIFEPGTDPNQAVVRVKTRVDQVMPLLPELVQREGVIITPVQPSMLMYVNLYSDAKDNDEKFLYNYAYTKIIPEIQRINGIASAQILGSRKFAMRVWLKPDRMRAYDVSAEEILTAMEEQSILARPGRVGRSSGKRAQSLEYVLVYQDRYNEPEQYKDIIIKANGEGELLKLGDVADVELGSEFFDIYSNLDGDPSASIVLKQTFGSNGSDVIDAVKEKLVELEEEMPPGIDYKISYDVSNFLDASIEQVLHTLRDAFILVAVVVFLFLGDWRSTLIPIIAVPVSLIGAFFVMQLFGLSINLITLFALVLAIGIVVDDAIVVVEAVHMKMEKENMTPYKAAYEVLGEIGGAIIAITMVMVSVFIPISFMTGPVGVFYRQFSITMAGSIIISALVALTLTPVLCAMMLKNNHGKPRKKSPINRFIDWFNRRFEKLTGRYINVLSKIVNRRIVTFGVLIAFCAGIFFTNQTLPAGFIPNEDQGMIYAIIQTPPGATLERTNEVARKLQAICEETEGVESVSSLAGYEIMTEGRGSNAGTCLINLKPWSQREHSVHEIMEELEEETKDLGAVIEYFEPPAVPGFGSSGGFSMRLLDKTDGTDYHEFERINNDFMDALREREELKGLFTFYAANYPQYELKINNKAAMQKGVSIGKAMENLNILIGSTYEQGFIRFGRFFKVYTQAAPEYRALPSDLEKLFVKNEKGEMVPYSAFMSMEKRLGPNEITRYNLYNSAAIRGLPAAGYTSGDAIKAIEEVAEQTLPRGYDIAWEGLSYDEAQRGNESLYIFIVVLIFVYLVLAAQYESFLLPLAVILSLPVGIFGSFFLLKAMGLANDVYAQIGIIMLVGLLGKNAVLIVEFAVQKRREGFTILNAAIEGARQRFRPILMTSFAFIAGLIPLVIATGAGAIGNKTIGGSAMGGMIVGTLFGVLLIPGLYFIFAKMADGKSLIKDQHDEPMSEEFFHRNDTVFKLKARLRLMNQRLKKMTTSKNGKKNKKGNQDEA</sequence>
<feature type="transmembrane region" description="Helical" evidence="9">
    <location>
        <begin position="1005"/>
        <end position="1027"/>
    </location>
</feature>
<evidence type="ECO:0000256" key="5">
    <source>
        <dbReference type="ARBA" id="ARBA00022519"/>
    </source>
</evidence>
<dbReference type="InterPro" id="IPR027463">
    <property type="entry name" value="AcrB_DN_DC_subdom"/>
</dbReference>
<keyword evidence="4" id="KW-1003">Cell membrane</keyword>
<evidence type="ECO:0000256" key="6">
    <source>
        <dbReference type="ARBA" id="ARBA00022692"/>
    </source>
</evidence>
<dbReference type="SUPFAM" id="SSF82693">
    <property type="entry name" value="Multidrug efflux transporter AcrB pore domain, PN1, PN2, PC1 and PC2 subdomains"/>
    <property type="match status" value="4"/>
</dbReference>
<evidence type="ECO:0000313" key="12">
    <source>
        <dbReference type="Proteomes" id="UP000502928"/>
    </source>
</evidence>
<feature type="transmembrane region" description="Helical" evidence="9">
    <location>
        <begin position="898"/>
        <end position="918"/>
    </location>
</feature>
<proteinExistence type="inferred from homology"/>
<evidence type="ECO:0000256" key="2">
    <source>
        <dbReference type="ARBA" id="ARBA00010942"/>
    </source>
</evidence>
<comment type="subcellular location">
    <subcellularLocation>
        <location evidence="1">Cell inner membrane</location>
        <topology evidence="1">Multi-pass membrane protein</topology>
    </subcellularLocation>
</comment>
<feature type="transmembrane region" description="Helical" evidence="9">
    <location>
        <begin position="341"/>
        <end position="360"/>
    </location>
</feature>
<feature type="transmembrane region" description="Helical" evidence="9">
    <location>
        <begin position="367"/>
        <end position="387"/>
    </location>
</feature>
<dbReference type="NCBIfam" id="TIGR00915">
    <property type="entry name" value="2A0602"/>
    <property type="match status" value="1"/>
</dbReference>
<dbReference type="PRINTS" id="PR00702">
    <property type="entry name" value="ACRIFLAVINRP"/>
</dbReference>
<dbReference type="GO" id="GO:0042910">
    <property type="term" value="F:xenobiotic transmembrane transporter activity"/>
    <property type="evidence" value="ECO:0007669"/>
    <property type="project" value="TreeGrafter"/>
</dbReference>
<evidence type="ECO:0000256" key="9">
    <source>
        <dbReference type="SAM" id="Phobius"/>
    </source>
</evidence>
<evidence type="ECO:0000313" key="11">
    <source>
        <dbReference type="EMBL" id="QII44859.1"/>
    </source>
</evidence>
<dbReference type="Gene3D" id="3.30.2090.10">
    <property type="entry name" value="Multidrug efflux transporter AcrB TolC docking domain, DN and DC subdomains"/>
    <property type="match status" value="2"/>
</dbReference>
<accession>A0A6G7J2L9</accession>
<evidence type="ECO:0000256" key="4">
    <source>
        <dbReference type="ARBA" id="ARBA00022475"/>
    </source>
</evidence>
<keyword evidence="12" id="KW-1185">Reference proteome</keyword>
<evidence type="ECO:0000256" key="3">
    <source>
        <dbReference type="ARBA" id="ARBA00022448"/>
    </source>
</evidence>
<dbReference type="PROSITE" id="PS50156">
    <property type="entry name" value="SSD"/>
    <property type="match status" value="1"/>
</dbReference>
<dbReference type="Gene3D" id="3.30.70.1320">
    <property type="entry name" value="Multidrug efflux transporter AcrB pore domain like"/>
    <property type="match status" value="1"/>
</dbReference>
<keyword evidence="5" id="KW-0997">Cell inner membrane</keyword>
<evidence type="ECO:0000256" key="8">
    <source>
        <dbReference type="ARBA" id="ARBA00023136"/>
    </source>
</evidence>
<dbReference type="Proteomes" id="UP000502928">
    <property type="component" value="Chromosome"/>
</dbReference>
<protein>
    <submittedName>
        <fullName evidence="11">Efflux RND transporter permease subunit</fullName>
    </submittedName>
</protein>
<dbReference type="GO" id="GO:0009636">
    <property type="term" value="P:response to toxic substance"/>
    <property type="evidence" value="ECO:0007669"/>
    <property type="project" value="UniProtKB-ARBA"/>
</dbReference>
<gene>
    <name evidence="11" type="ORF">GVT53_09240</name>
</gene>
<dbReference type="InterPro" id="IPR001036">
    <property type="entry name" value="Acrflvin-R"/>
</dbReference>
<dbReference type="FunFam" id="1.20.1640.10:FF:000001">
    <property type="entry name" value="Efflux pump membrane transporter"/>
    <property type="match status" value="1"/>
</dbReference>
<name>A0A6G7J2L9_9FLAO</name>
<evidence type="ECO:0000256" key="1">
    <source>
        <dbReference type="ARBA" id="ARBA00004429"/>
    </source>
</evidence>
<feature type="transmembrane region" description="Helical" evidence="9">
    <location>
        <begin position="393"/>
        <end position="414"/>
    </location>
</feature>
<dbReference type="RefSeq" id="WP_166248386.1">
    <property type="nucleotide sequence ID" value="NZ_CP049616.1"/>
</dbReference>
<feature type="transmembrane region" description="Helical" evidence="9">
    <location>
        <begin position="970"/>
        <end position="993"/>
    </location>
</feature>